<evidence type="ECO:0000313" key="2">
    <source>
        <dbReference type="Proteomes" id="UP000184514"/>
    </source>
</evidence>
<gene>
    <name evidence="1" type="ORF">PFRI_39160</name>
</gene>
<organism evidence="1 2">
    <name type="scientific">Planktotalea frisia</name>
    <dbReference type="NCBI Taxonomy" id="696762"/>
    <lineage>
        <taxon>Bacteria</taxon>
        <taxon>Pseudomonadati</taxon>
        <taxon>Pseudomonadota</taxon>
        <taxon>Alphaproteobacteria</taxon>
        <taxon>Rhodobacterales</taxon>
        <taxon>Paracoccaceae</taxon>
        <taxon>Planktotalea</taxon>
    </lineage>
</organism>
<proteinExistence type="predicted"/>
<evidence type="ECO:0000313" key="1">
    <source>
        <dbReference type="EMBL" id="OJI91836.1"/>
    </source>
</evidence>
<dbReference type="STRING" id="696762.PFRI_39160"/>
<reference evidence="1 2" key="1">
    <citation type="submission" date="2016-10" db="EMBL/GenBank/DDBJ databases">
        <title>Genome sequence of Planktotalea frisia SH6-1.</title>
        <authorList>
            <person name="Poehlein A."/>
            <person name="Bakenhus I."/>
            <person name="Voget S."/>
            <person name="Brinkhoff T."/>
            <person name="Simon M."/>
        </authorList>
    </citation>
    <scope>NUCLEOTIDE SEQUENCE [LARGE SCALE GENOMIC DNA]</scope>
    <source>
        <strain evidence="1 2">SH6-1</strain>
    </source>
</reference>
<protein>
    <submittedName>
        <fullName evidence="1">Uncharacterized protein</fullName>
    </submittedName>
</protein>
<name>A0A1L9NR94_9RHOB</name>
<dbReference type="Proteomes" id="UP000184514">
    <property type="component" value="Unassembled WGS sequence"/>
</dbReference>
<keyword evidence="2" id="KW-1185">Reference proteome</keyword>
<dbReference type="AlphaFoldDB" id="A0A1L9NR94"/>
<accession>A0A1L9NR94</accession>
<dbReference type="EMBL" id="MLCB01000214">
    <property type="protein sequence ID" value="OJI91836.1"/>
    <property type="molecule type" value="Genomic_DNA"/>
</dbReference>
<comment type="caution">
    <text evidence="1">The sequence shown here is derived from an EMBL/GenBank/DDBJ whole genome shotgun (WGS) entry which is preliminary data.</text>
</comment>
<sequence>MFEMRKRSSRGHFVLHTGRRAISLGFSTKLVKVMLQKNLALAAFIKGHANAQNEHTTNDPIQYIHATILRVNPKKIKLEACPC</sequence>